<dbReference type="RefSeq" id="WP_249710642.1">
    <property type="nucleotide sequence ID" value="NZ_JAMFMB010000016.1"/>
</dbReference>
<evidence type="ECO:0000256" key="1">
    <source>
        <dbReference type="ARBA" id="ARBA00022603"/>
    </source>
</evidence>
<dbReference type="SUPFAM" id="SSF53335">
    <property type="entry name" value="S-adenosyl-L-methionine-dependent methyltransferases"/>
    <property type="match status" value="1"/>
</dbReference>
<evidence type="ECO:0000313" key="5">
    <source>
        <dbReference type="Proteomes" id="UP001203880"/>
    </source>
</evidence>
<evidence type="ECO:0000259" key="3">
    <source>
        <dbReference type="Pfam" id="PF13649"/>
    </source>
</evidence>
<reference evidence="4" key="1">
    <citation type="submission" date="2022-05" db="EMBL/GenBank/DDBJ databases">
        <authorList>
            <person name="Park J.-S."/>
        </authorList>
    </citation>
    <scope>NUCLEOTIDE SEQUENCE</scope>
    <source>
        <strain evidence="4">2012CJ41-6</strain>
    </source>
</reference>
<feature type="domain" description="Methyltransferase" evidence="3">
    <location>
        <begin position="41"/>
        <end position="129"/>
    </location>
</feature>
<organism evidence="4 5">
    <name type="scientific">Ruegeria spongiae</name>
    <dbReference type="NCBI Taxonomy" id="2942209"/>
    <lineage>
        <taxon>Bacteria</taxon>
        <taxon>Pseudomonadati</taxon>
        <taxon>Pseudomonadota</taxon>
        <taxon>Alphaproteobacteria</taxon>
        <taxon>Rhodobacterales</taxon>
        <taxon>Roseobacteraceae</taxon>
        <taxon>Ruegeria</taxon>
    </lineage>
</organism>
<dbReference type="PANTHER" id="PTHR43861:SF1">
    <property type="entry name" value="TRANS-ACONITATE 2-METHYLTRANSFERASE"/>
    <property type="match status" value="1"/>
</dbReference>
<protein>
    <submittedName>
        <fullName evidence="4">Class I SAM-dependent methyltransferase</fullName>
    </submittedName>
</protein>
<comment type="caution">
    <text evidence="4">The sequence shown here is derived from an EMBL/GenBank/DDBJ whole genome shotgun (WGS) entry which is preliminary data.</text>
</comment>
<dbReference type="EMBL" id="JAMFMB010000016">
    <property type="protein sequence ID" value="MCL6284571.1"/>
    <property type="molecule type" value="Genomic_DNA"/>
</dbReference>
<dbReference type="InterPro" id="IPR029063">
    <property type="entry name" value="SAM-dependent_MTases_sf"/>
</dbReference>
<dbReference type="PANTHER" id="PTHR43861">
    <property type="entry name" value="TRANS-ACONITATE 2-METHYLTRANSFERASE-RELATED"/>
    <property type="match status" value="1"/>
</dbReference>
<dbReference type="CDD" id="cd02440">
    <property type="entry name" value="AdoMet_MTases"/>
    <property type="match status" value="1"/>
</dbReference>
<dbReference type="GO" id="GO:0008168">
    <property type="term" value="F:methyltransferase activity"/>
    <property type="evidence" value="ECO:0007669"/>
    <property type="project" value="UniProtKB-KW"/>
</dbReference>
<accession>A0ABT0Q408</accession>
<evidence type="ECO:0000313" key="4">
    <source>
        <dbReference type="EMBL" id="MCL6284571.1"/>
    </source>
</evidence>
<dbReference type="Gene3D" id="3.40.50.150">
    <property type="entry name" value="Vaccinia Virus protein VP39"/>
    <property type="match status" value="1"/>
</dbReference>
<sequence>MSDDTLRIYDEKAGEYADLTSDSSDPLLDDFIARLPQGASVLDLGCGPGDAAAAMAKAGHMVDALDGSTEMVALANSHPGVTAKLATFEQLQGSDFYDGVWANFSLLHATRDAFSAHLAAINKALKPGGLFHIGMKLGTGAGLDRLGRYYTYYTQDELEDRMIEAGFTLIDQHFGTSAGLDGQMADWIVVRAHG</sequence>
<dbReference type="GO" id="GO:0032259">
    <property type="term" value="P:methylation"/>
    <property type="evidence" value="ECO:0007669"/>
    <property type="project" value="UniProtKB-KW"/>
</dbReference>
<dbReference type="InterPro" id="IPR041698">
    <property type="entry name" value="Methyltransf_25"/>
</dbReference>
<keyword evidence="1 4" id="KW-0489">Methyltransferase</keyword>
<proteinExistence type="predicted"/>
<keyword evidence="5" id="KW-1185">Reference proteome</keyword>
<dbReference type="Pfam" id="PF13649">
    <property type="entry name" value="Methyltransf_25"/>
    <property type="match status" value="1"/>
</dbReference>
<name>A0ABT0Q408_9RHOB</name>
<evidence type="ECO:0000256" key="2">
    <source>
        <dbReference type="ARBA" id="ARBA00022679"/>
    </source>
</evidence>
<gene>
    <name evidence="4" type="ORF">M3P21_13630</name>
</gene>
<dbReference type="Proteomes" id="UP001203880">
    <property type="component" value="Unassembled WGS sequence"/>
</dbReference>
<keyword evidence="2" id="KW-0808">Transferase</keyword>